<evidence type="ECO:0000313" key="3">
    <source>
        <dbReference type="Proteomes" id="UP001139158"/>
    </source>
</evidence>
<dbReference type="RefSeq" id="WP_227895230.1">
    <property type="nucleotide sequence ID" value="NZ_CP099466.1"/>
</dbReference>
<dbReference type="Proteomes" id="UP001139158">
    <property type="component" value="Unassembled WGS sequence"/>
</dbReference>
<dbReference type="EMBL" id="JAJFZV010000004">
    <property type="protein sequence ID" value="MCC3297378.1"/>
    <property type="molecule type" value="Genomic_DNA"/>
</dbReference>
<gene>
    <name evidence="2" type="ORF">LJ757_06115</name>
</gene>
<keyword evidence="1" id="KW-0472">Membrane</keyword>
<protein>
    <submittedName>
        <fullName evidence="2">DUF6350 family protein</fullName>
    </submittedName>
</protein>
<evidence type="ECO:0000313" key="2">
    <source>
        <dbReference type="EMBL" id="MCC3297378.1"/>
    </source>
</evidence>
<sequence length="440" mass="45944">MKLFKRPKKPGVLPMPLWLQGMFELGQAAVLSALVVILPLTGVWAANGFSDRDYASLARLSGQAWLLLHGVPLTLSLPAGTIGPEESAGLLSLIPLGLTLIPFFLCWRAGRRLARASYTDQLWQALIGALGTYAMLGVAAAYFSANEDVSISLVAGGLIPLIAAGLGVIIGARQEAGSWVRLIGVDLTDWIARTSQHSRWAGSYLWAAVRAGAVGVTAAVSLSALLLVAALAMNWTQMAAVYQRLDAGIIGGVVLTVGQLGLLPNLVAWTLSWASGAGFSLGTGSTISPLETTVGPLPALPVLAALPGGQMEFAYAALLIPVAAGVLAGWWFLREGENHFDEWLAIKVDARWFTATVSTVCLGGIIGIVAGFFAAGAALLSRGSLGIGRFVDVGPDPLWTGIWIAAEVAVGAVIGYAAGPWLEREKFRRPASDALGSART</sequence>
<organism evidence="2 3">
    <name type="scientific">Arthrobacter caoxuetaonis</name>
    <dbReference type="NCBI Taxonomy" id="2886935"/>
    <lineage>
        <taxon>Bacteria</taxon>
        <taxon>Bacillati</taxon>
        <taxon>Actinomycetota</taxon>
        <taxon>Actinomycetes</taxon>
        <taxon>Micrococcales</taxon>
        <taxon>Micrococcaceae</taxon>
        <taxon>Arthrobacter</taxon>
    </lineage>
</organism>
<keyword evidence="1" id="KW-0812">Transmembrane</keyword>
<accession>A0A9X1MC77</accession>
<feature type="transmembrane region" description="Helical" evidence="1">
    <location>
        <begin position="313"/>
        <end position="333"/>
    </location>
</feature>
<feature type="transmembrane region" description="Helical" evidence="1">
    <location>
        <begin position="122"/>
        <end position="143"/>
    </location>
</feature>
<feature type="transmembrane region" description="Helical" evidence="1">
    <location>
        <begin position="245"/>
        <end position="263"/>
    </location>
</feature>
<feature type="transmembrane region" description="Helical" evidence="1">
    <location>
        <begin position="150"/>
        <end position="172"/>
    </location>
</feature>
<feature type="transmembrane region" description="Helical" evidence="1">
    <location>
        <begin position="400"/>
        <end position="419"/>
    </location>
</feature>
<feature type="transmembrane region" description="Helical" evidence="1">
    <location>
        <begin position="64"/>
        <end position="83"/>
    </location>
</feature>
<dbReference type="Pfam" id="PF19877">
    <property type="entry name" value="DUF6350"/>
    <property type="match status" value="1"/>
</dbReference>
<feature type="transmembrane region" description="Helical" evidence="1">
    <location>
        <begin position="353"/>
        <end position="380"/>
    </location>
</feature>
<evidence type="ECO:0000256" key="1">
    <source>
        <dbReference type="SAM" id="Phobius"/>
    </source>
</evidence>
<dbReference type="InterPro" id="IPR045931">
    <property type="entry name" value="DUF6350"/>
</dbReference>
<name>A0A9X1MC77_9MICC</name>
<feature type="transmembrane region" description="Helical" evidence="1">
    <location>
        <begin position="204"/>
        <end position="233"/>
    </location>
</feature>
<feature type="transmembrane region" description="Helical" evidence="1">
    <location>
        <begin position="90"/>
        <end position="110"/>
    </location>
</feature>
<keyword evidence="1" id="KW-1133">Transmembrane helix</keyword>
<keyword evidence="3" id="KW-1185">Reference proteome</keyword>
<proteinExistence type="predicted"/>
<dbReference type="AlphaFoldDB" id="A0A9X1MC77"/>
<reference evidence="2" key="1">
    <citation type="submission" date="2021-10" db="EMBL/GenBank/DDBJ databases">
        <title>Novel species in genus Arthrobacter.</title>
        <authorList>
            <person name="Liu Y."/>
        </authorList>
    </citation>
    <scope>NUCLEOTIDE SEQUENCE</scope>
    <source>
        <strain evidence="2">Zg-Y453</strain>
    </source>
</reference>
<comment type="caution">
    <text evidence="2">The sequence shown here is derived from an EMBL/GenBank/DDBJ whole genome shotgun (WGS) entry which is preliminary data.</text>
</comment>